<dbReference type="GO" id="GO:0016020">
    <property type="term" value="C:membrane"/>
    <property type="evidence" value="ECO:0007669"/>
    <property type="project" value="UniProtKB-SubCell"/>
</dbReference>
<evidence type="ECO:0000256" key="7">
    <source>
        <dbReference type="SAM" id="Phobius"/>
    </source>
</evidence>
<keyword evidence="7" id="KW-1133">Transmembrane helix</keyword>
<dbReference type="SMART" id="SM00714">
    <property type="entry name" value="LITAF"/>
    <property type="match status" value="1"/>
</dbReference>
<dbReference type="PANTHER" id="PTHR23292">
    <property type="entry name" value="LIPOPOLYSACCHARIDE-INDUCED TUMOR NECROSIS FACTOR-ALPHA FACTOR"/>
    <property type="match status" value="1"/>
</dbReference>
<dbReference type="InterPro" id="IPR006629">
    <property type="entry name" value="LITAF"/>
</dbReference>
<feature type="transmembrane region" description="Helical" evidence="7">
    <location>
        <begin position="102"/>
        <end position="125"/>
    </location>
</feature>
<protein>
    <recommendedName>
        <fullName evidence="8">LITAF domain-containing protein</fullName>
    </recommendedName>
</protein>
<dbReference type="EMBL" id="CAMPGE010025916">
    <property type="protein sequence ID" value="CAI2383624.1"/>
    <property type="molecule type" value="Genomic_DNA"/>
</dbReference>
<dbReference type="AlphaFoldDB" id="A0AAD1Y2Z5"/>
<evidence type="ECO:0000313" key="10">
    <source>
        <dbReference type="Proteomes" id="UP001295684"/>
    </source>
</evidence>
<evidence type="ECO:0000313" key="9">
    <source>
        <dbReference type="EMBL" id="CAI2383624.1"/>
    </source>
</evidence>
<evidence type="ECO:0000259" key="8">
    <source>
        <dbReference type="PROSITE" id="PS51837"/>
    </source>
</evidence>
<name>A0AAD1Y2Z5_EUPCR</name>
<gene>
    <name evidence="9" type="ORF">ECRASSUSDP1_LOCUS25129</name>
</gene>
<proteinExistence type="inferred from homology"/>
<evidence type="ECO:0000256" key="5">
    <source>
        <dbReference type="ARBA" id="ARBA00023136"/>
    </source>
</evidence>
<keyword evidence="3" id="KW-0479">Metal-binding</keyword>
<sequence length="146" mass="16140">MEIGDGKVSSGVPVTQGNPPSASRQQHAYGIPAQEKGNCGVYANNQSLYCNGGNRSQGDPYLQNRIMMKPIPNVYGMTDPTMIDCPSCGHQGVTAIKYKVSIFQWIICLLLFIAFPFLCFAPFYFRSCYQVMHSCPVCEYFIGSSQ</sequence>
<dbReference type="PANTHER" id="PTHR23292:SF6">
    <property type="entry name" value="FI16602P1-RELATED"/>
    <property type="match status" value="1"/>
</dbReference>
<reference evidence="9" key="1">
    <citation type="submission" date="2023-07" db="EMBL/GenBank/DDBJ databases">
        <authorList>
            <consortium name="AG Swart"/>
            <person name="Singh M."/>
            <person name="Singh A."/>
            <person name="Seah K."/>
            <person name="Emmerich C."/>
        </authorList>
    </citation>
    <scope>NUCLEOTIDE SEQUENCE</scope>
    <source>
        <strain evidence="9">DP1</strain>
    </source>
</reference>
<dbReference type="InterPro" id="IPR037519">
    <property type="entry name" value="LITAF_fam"/>
</dbReference>
<comment type="subcellular location">
    <subcellularLocation>
        <location evidence="1">Membrane</location>
        <topology evidence="1">Peripheral membrane protein</topology>
    </subcellularLocation>
</comment>
<dbReference type="PROSITE" id="PS51837">
    <property type="entry name" value="LITAF"/>
    <property type="match status" value="1"/>
</dbReference>
<keyword evidence="4" id="KW-0862">Zinc</keyword>
<keyword evidence="5 7" id="KW-0472">Membrane</keyword>
<evidence type="ECO:0000256" key="1">
    <source>
        <dbReference type="ARBA" id="ARBA00004170"/>
    </source>
</evidence>
<evidence type="ECO:0000256" key="6">
    <source>
        <dbReference type="SAM" id="MobiDB-lite"/>
    </source>
</evidence>
<feature type="region of interest" description="Disordered" evidence="6">
    <location>
        <begin position="1"/>
        <end position="26"/>
    </location>
</feature>
<organism evidence="9 10">
    <name type="scientific">Euplotes crassus</name>
    <dbReference type="NCBI Taxonomy" id="5936"/>
    <lineage>
        <taxon>Eukaryota</taxon>
        <taxon>Sar</taxon>
        <taxon>Alveolata</taxon>
        <taxon>Ciliophora</taxon>
        <taxon>Intramacronucleata</taxon>
        <taxon>Spirotrichea</taxon>
        <taxon>Hypotrichia</taxon>
        <taxon>Euplotida</taxon>
        <taxon>Euplotidae</taxon>
        <taxon>Moneuplotes</taxon>
    </lineage>
</organism>
<dbReference type="Proteomes" id="UP001295684">
    <property type="component" value="Unassembled WGS sequence"/>
</dbReference>
<evidence type="ECO:0000256" key="3">
    <source>
        <dbReference type="ARBA" id="ARBA00022723"/>
    </source>
</evidence>
<feature type="domain" description="LITAF" evidence="8">
    <location>
        <begin position="63"/>
        <end position="146"/>
    </location>
</feature>
<accession>A0AAD1Y2Z5</accession>
<dbReference type="GO" id="GO:0008270">
    <property type="term" value="F:zinc ion binding"/>
    <property type="evidence" value="ECO:0007669"/>
    <property type="project" value="TreeGrafter"/>
</dbReference>
<feature type="compositionally biased region" description="Polar residues" evidence="6">
    <location>
        <begin position="12"/>
        <end position="26"/>
    </location>
</feature>
<dbReference type="Pfam" id="PF10601">
    <property type="entry name" value="zf-LITAF-like"/>
    <property type="match status" value="1"/>
</dbReference>
<comment type="similarity">
    <text evidence="2">Belongs to the CDIP1/LITAF family.</text>
</comment>
<keyword evidence="10" id="KW-1185">Reference proteome</keyword>
<evidence type="ECO:0000256" key="2">
    <source>
        <dbReference type="ARBA" id="ARBA00005975"/>
    </source>
</evidence>
<keyword evidence="7" id="KW-0812">Transmembrane</keyword>
<evidence type="ECO:0000256" key="4">
    <source>
        <dbReference type="ARBA" id="ARBA00022833"/>
    </source>
</evidence>
<comment type="caution">
    <text evidence="9">The sequence shown here is derived from an EMBL/GenBank/DDBJ whole genome shotgun (WGS) entry which is preliminary data.</text>
</comment>